<dbReference type="GO" id="GO:0019441">
    <property type="term" value="P:L-tryptophan catabolic process to kynurenine"/>
    <property type="evidence" value="ECO:0007669"/>
    <property type="project" value="UniProtKB-UniRule"/>
</dbReference>
<protein>
    <recommendedName>
        <fullName evidence="1">Tryptophan 2,3-dioxygenase</fullName>
        <shortName evidence="1">TDO</shortName>
        <ecNumber evidence="1">1.13.11.11</ecNumber>
    </recommendedName>
    <alternativeName>
        <fullName evidence="1">Tryptamin 2,3-dioxygenase</fullName>
    </alternativeName>
    <alternativeName>
        <fullName evidence="1">Tryptophan oxygenase</fullName>
        <shortName evidence="1">TO</shortName>
        <shortName evidence="1">TRPO</shortName>
    </alternativeName>
    <alternativeName>
        <fullName evidence="1">Tryptophan pyrrolase</fullName>
    </alternativeName>
    <alternativeName>
        <fullName evidence="1">Tryptophanase</fullName>
    </alternativeName>
</protein>
<comment type="caution">
    <text evidence="2">The sequence shown here is derived from an EMBL/GenBank/DDBJ whole genome shotgun (WGS) entry which is preliminary data.</text>
</comment>
<dbReference type="PANTHER" id="PTHR10138">
    <property type="entry name" value="TRYPTOPHAN 2,3-DIOXYGENASE"/>
    <property type="match status" value="1"/>
</dbReference>
<dbReference type="GO" id="GO:0004833">
    <property type="term" value="F:L-tryptophan 2,3-dioxygenase activity"/>
    <property type="evidence" value="ECO:0007669"/>
    <property type="project" value="UniProtKB-UniRule"/>
</dbReference>
<evidence type="ECO:0000256" key="1">
    <source>
        <dbReference type="HAMAP-Rule" id="MF_01972"/>
    </source>
</evidence>
<keyword evidence="1" id="KW-0223">Dioxygenase</keyword>
<dbReference type="GO" id="GO:0046872">
    <property type="term" value="F:metal ion binding"/>
    <property type="evidence" value="ECO:0007669"/>
    <property type="project" value="UniProtKB-KW"/>
</dbReference>
<dbReference type="EMBL" id="JAENJH010000001">
    <property type="protein sequence ID" value="MBK1782720.1"/>
    <property type="molecule type" value="Genomic_DNA"/>
</dbReference>
<comment type="subunit">
    <text evidence="1">Homotetramer.</text>
</comment>
<comment type="pathway">
    <text evidence="1">Amino-acid degradation; L-tryptophan degradation via kynurenine pathway; L-kynurenine from L-tryptophan: step 1/2.</text>
</comment>
<evidence type="ECO:0000313" key="3">
    <source>
        <dbReference type="Proteomes" id="UP000635245"/>
    </source>
</evidence>
<dbReference type="Gene3D" id="1.20.58.480">
    <property type="match status" value="1"/>
</dbReference>
<evidence type="ECO:0000313" key="2">
    <source>
        <dbReference type="EMBL" id="MBK1782720.1"/>
    </source>
</evidence>
<gene>
    <name evidence="1" type="primary">kynA</name>
    <name evidence="2" type="ORF">JHE00_00175</name>
</gene>
<feature type="binding site" evidence="1">
    <location>
        <position position="248"/>
    </location>
    <ligand>
        <name>substrate</name>
    </ligand>
</feature>
<keyword evidence="1" id="KW-0408">Iron</keyword>
<keyword evidence="1" id="KW-0560">Oxidoreductase</keyword>
<keyword evidence="3" id="KW-1185">Reference proteome</keyword>
<dbReference type="GO" id="GO:0020037">
    <property type="term" value="F:heme binding"/>
    <property type="evidence" value="ECO:0007669"/>
    <property type="project" value="UniProtKB-UniRule"/>
</dbReference>
<feature type="binding site" evidence="1">
    <location>
        <position position="111"/>
    </location>
    <ligand>
        <name>substrate</name>
    </ligand>
</feature>
<accession>A0A934QM63</accession>
<dbReference type="InterPro" id="IPR004981">
    <property type="entry name" value="Trp_2_3_dOase"/>
</dbReference>
<dbReference type="HAMAP" id="MF_01972">
    <property type="entry name" value="T23O"/>
    <property type="match status" value="1"/>
</dbReference>
<dbReference type="SUPFAM" id="SSF140959">
    <property type="entry name" value="Indolic compounds 2,3-dioxygenase-like"/>
    <property type="match status" value="1"/>
</dbReference>
<organism evidence="2 3">
    <name type="scientific">Prauserella cavernicola</name>
    <dbReference type="NCBI Taxonomy" id="2800127"/>
    <lineage>
        <taxon>Bacteria</taxon>
        <taxon>Bacillati</taxon>
        <taxon>Actinomycetota</taxon>
        <taxon>Actinomycetes</taxon>
        <taxon>Pseudonocardiales</taxon>
        <taxon>Pseudonocardiaceae</taxon>
        <taxon>Prauserella</taxon>
    </lineage>
</organism>
<keyword evidence="1" id="KW-0823">Tryptophan catabolism</keyword>
<dbReference type="EC" id="1.13.11.11" evidence="1"/>
<comment type="function">
    <text evidence="1">Heme-dependent dioxygenase that catalyzes the oxidative cleavage of the L-tryptophan (L-Trp) pyrrole ring and converts L-tryptophan to N-formyl-L-kynurenine. Catalyzes the oxidative cleavage of the indole moiety.</text>
</comment>
<dbReference type="Pfam" id="PF03301">
    <property type="entry name" value="Trp_dioxygenase"/>
    <property type="match status" value="1"/>
</dbReference>
<feature type="binding site" description="axial binding residue" evidence="1">
    <location>
        <position position="234"/>
    </location>
    <ligand>
        <name>heme</name>
        <dbReference type="ChEBI" id="CHEBI:30413"/>
    </ligand>
    <ligandPart>
        <name>Fe</name>
        <dbReference type="ChEBI" id="CHEBI:18248"/>
    </ligandPart>
</feature>
<comment type="caution">
    <text evidence="1">Lacks conserved residue(s) required for the propagation of feature annotation.</text>
</comment>
<keyword evidence="1" id="KW-0349">Heme</keyword>
<dbReference type="Proteomes" id="UP000635245">
    <property type="component" value="Unassembled WGS sequence"/>
</dbReference>
<comment type="similarity">
    <text evidence="1">Belongs to the tryptophan 2,3-dioxygenase family.</text>
</comment>
<comment type="cofactor">
    <cofactor evidence="1">
        <name>heme</name>
        <dbReference type="ChEBI" id="CHEBI:30413"/>
    </cofactor>
    <text evidence="1">Binds 1 heme group per subunit.</text>
</comment>
<dbReference type="GO" id="GO:0019442">
    <property type="term" value="P:L-tryptophan catabolic process to acetyl-CoA"/>
    <property type="evidence" value="ECO:0007669"/>
    <property type="project" value="TreeGrafter"/>
</dbReference>
<proteinExistence type="inferred from homology"/>
<name>A0A934QM63_9PSEU</name>
<dbReference type="InterPro" id="IPR037217">
    <property type="entry name" value="Trp/Indoleamine_2_3_dOase-like"/>
</dbReference>
<reference evidence="2" key="1">
    <citation type="submission" date="2020-12" db="EMBL/GenBank/DDBJ databases">
        <title>Prauserella sp. ASG 168, a novel actinomycete isolated from cave rock.</title>
        <authorList>
            <person name="Suriyachadkun C."/>
        </authorList>
    </citation>
    <scope>NUCLEOTIDE SEQUENCE</scope>
    <source>
        <strain evidence="2">ASG 168</strain>
    </source>
</reference>
<keyword evidence="1" id="KW-0479">Metal-binding</keyword>
<sequence>MRRARRNAGDPTLEFGRVPYDDYVHASTLHGLQRTLSDDAGEMSFLVISQVMELYFGLIHFEFTQLQQRLRADDVWGALAPARRAALHLEGLTAGWRTLSWMTPADFNRFRNLLGEGSGFQSAMYRHLEFRLGLKSAPLIRPFRRQPEVHAALTATLEEPSVWDDVLALLARHGHDLPAEVLDRDRTTEHEPHPAVEATWVRVYRDAGPANLLRQLGELLTEIAEKFGDWRYHHLRAVARTMGAKVGTGGSTGLSWLRRSMDRPVFPELFSARTLMD</sequence>
<dbReference type="AlphaFoldDB" id="A0A934QM63"/>
<dbReference type="PANTHER" id="PTHR10138:SF0">
    <property type="entry name" value="TRYPTOPHAN 2,3-DIOXYGENASE"/>
    <property type="match status" value="1"/>
</dbReference>
<comment type="catalytic activity">
    <reaction evidence="1">
        <text>L-tryptophan + O2 = N-formyl-L-kynurenine</text>
        <dbReference type="Rhea" id="RHEA:24536"/>
        <dbReference type="ChEBI" id="CHEBI:15379"/>
        <dbReference type="ChEBI" id="CHEBI:57912"/>
        <dbReference type="ChEBI" id="CHEBI:58629"/>
        <dbReference type="EC" id="1.13.11.11"/>
    </reaction>
</comment>